<dbReference type="InterPro" id="IPR046960">
    <property type="entry name" value="PPR_At4g14850-like_plant"/>
</dbReference>
<protein>
    <recommendedName>
        <fullName evidence="5">Pentacotripeptide-repeat region of PRORP domain-containing protein</fullName>
    </recommendedName>
</protein>
<evidence type="ECO:0008006" key="5">
    <source>
        <dbReference type="Google" id="ProtNLM"/>
    </source>
</evidence>
<dbReference type="eggNOG" id="KOG4197">
    <property type="taxonomic scope" value="Eukaryota"/>
</dbReference>
<dbReference type="GO" id="GO:0048731">
    <property type="term" value="P:system development"/>
    <property type="evidence" value="ECO:0007669"/>
    <property type="project" value="UniProtKB-ARBA"/>
</dbReference>
<evidence type="ECO:0000256" key="2">
    <source>
        <dbReference type="PROSITE-ProRule" id="PRU00708"/>
    </source>
</evidence>
<accession>D8SUT9</accession>
<dbReference type="GO" id="GO:0009451">
    <property type="term" value="P:RNA modification"/>
    <property type="evidence" value="ECO:0007669"/>
    <property type="project" value="InterPro"/>
</dbReference>
<dbReference type="AlphaFoldDB" id="D8SUT9"/>
<dbReference type="Proteomes" id="UP000001514">
    <property type="component" value="Unassembled WGS sequence"/>
</dbReference>
<reference evidence="3 4" key="1">
    <citation type="journal article" date="2011" name="Science">
        <title>The Selaginella genome identifies genetic changes associated with the evolution of vascular plants.</title>
        <authorList>
            <person name="Banks J.A."/>
            <person name="Nishiyama T."/>
            <person name="Hasebe M."/>
            <person name="Bowman J.L."/>
            <person name="Gribskov M."/>
            <person name="dePamphilis C."/>
            <person name="Albert V.A."/>
            <person name="Aono N."/>
            <person name="Aoyama T."/>
            <person name="Ambrose B.A."/>
            <person name="Ashton N.W."/>
            <person name="Axtell M.J."/>
            <person name="Barker E."/>
            <person name="Barker M.S."/>
            <person name="Bennetzen J.L."/>
            <person name="Bonawitz N.D."/>
            <person name="Chapple C."/>
            <person name="Cheng C."/>
            <person name="Correa L.G."/>
            <person name="Dacre M."/>
            <person name="DeBarry J."/>
            <person name="Dreyer I."/>
            <person name="Elias M."/>
            <person name="Engstrom E.M."/>
            <person name="Estelle M."/>
            <person name="Feng L."/>
            <person name="Finet C."/>
            <person name="Floyd S.K."/>
            <person name="Frommer W.B."/>
            <person name="Fujita T."/>
            <person name="Gramzow L."/>
            <person name="Gutensohn M."/>
            <person name="Harholt J."/>
            <person name="Hattori M."/>
            <person name="Heyl A."/>
            <person name="Hirai T."/>
            <person name="Hiwatashi Y."/>
            <person name="Ishikawa M."/>
            <person name="Iwata M."/>
            <person name="Karol K.G."/>
            <person name="Koehler B."/>
            <person name="Kolukisaoglu U."/>
            <person name="Kubo M."/>
            <person name="Kurata T."/>
            <person name="Lalonde S."/>
            <person name="Li K."/>
            <person name="Li Y."/>
            <person name="Litt A."/>
            <person name="Lyons E."/>
            <person name="Manning G."/>
            <person name="Maruyama T."/>
            <person name="Michael T.P."/>
            <person name="Mikami K."/>
            <person name="Miyazaki S."/>
            <person name="Morinaga S."/>
            <person name="Murata T."/>
            <person name="Mueller-Roeber B."/>
            <person name="Nelson D.R."/>
            <person name="Obara M."/>
            <person name="Oguri Y."/>
            <person name="Olmstead R.G."/>
            <person name="Onodera N."/>
            <person name="Petersen B.L."/>
            <person name="Pils B."/>
            <person name="Prigge M."/>
            <person name="Rensing S.A."/>
            <person name="Riano-Pachon D.M."/>
            <person name="Roberts A.W."/>
            <person name="Sato Y."/>
            <person name="Scheller H.V."/>
            <person name="Schulz B."/>
            <person name="Schulz C."/>
            <person name="Shakirov E.V."/>
            <person name="Shibagaki N."/>
            <person name="Shinohara N."/>
            <person name="Shippen D.E."/>
            <person name="Soerensen I."/>
            <person name="Sotooka R."/>
            <person name="Sugimoto N."/>
            <person name="Sugita M."/>
            <person name="Sumikawa N."/>
            <person name="Tanurdzic M."/>
            <person name="Theissen G."/>
            <person name="Ulvskov P."/>
            <person name="Wakazuki S."/>
            <person name="Weng J.K."/>
            <person name="Willats W.W."/>
            <person name="Wipf D."/>
            <person name="Wolf P.G."/>
            <person name="Yang L."/>
            <person name="Zimmer A.D."/>
            <person name="Zhu Q."/>
            <person name="Mitros T."/>
            <person name="Hellsten U."/>
            <person name="Loque D."/>
            <person name="Otillar R."/>
            <person name="Salamov A."/>
            <person name="Schmutz J."/>
            <person name="Shapiro H."/>
            <person name="Lindquist E."/>
            <person name="Lucas S."/>
            <person name="Rokhsar D."/>
            <person name="Grigoriev I.V."/>
        </authorList>
    </citation>
    <scope>NUCLEOTIDE SEQUENCE [LARGE SCALE GENOMIC DNA]</scope>
</reference>
<dbReference type="EMBL" id="GL377644">
    <property type="protein sequence ID" value="EFJ11682.1"/>
    <property type="molecule type" value="Genomic_DNA"/>
</dbReference>
<name>D8SUT9_SELML</name>
<dbReference type="KEGG" id="smo:SELMODRAFT_125582"/>
<dbReference type="PANTHER" id="PTHR47926:SF533">
    <property type="entry name" value="DYW DOMAIN-CONTAINING PROTEIN"/>
    <property type="match status" value="1"/>
</dbReference>
<dbReference type="FunFam" id="1.25.40.10:FF:000158">
    <property type="entry name" value="pentatricopeptide repeat-containing protein At2g33680"/>
    <property type="match status" value="1"/>
</dbReference>
<dbReference type="GO" id="GO:0003723">
    <property type="term" value="F:RNA binding"/>
    <property type="evidence" value="ECO:0007669"/>
    <property type="project" value="InterPro"/>
</dbReference>
<evidence type="ECO:0000313" key="4">
    <source>
        <dbReference type="Proteomes" id="UP000001514"/>
    </source>
</evidence>
<dbReference type="InParanoid" id="D8SUT9"/>
<sequence>MNAYSRNGRSSDAIDFFRDLCFSGILPDELNFASALEACASVTDLANGLEIYYKFVSSGLPWDTKVGCALVDMLGKFGQCDLSRQVFDRVSHRTVDLWAVYMQALAHNSKNLLALQALYEMYLEGLKPDQSVFVTILSVCSQAGFVSRGLELFARNFDDLSSSEIFSSLHYHCVIDLLARAGRLEEAQRLFQAMPCKPGRDTISWTVVLHSYASVGHLERVQDIFSKLKMAAELADGICFVLVLATCARRGKLYDARSLFTSMVADYGVEHTEQHYSCMVDALGRAGHLREAQELLSSMPLVPRILEWSCVLGASKLHCDGDHGSWAATEVLCLDPGNQVTYTILASNSFPFG</sequence>
<dbReference type="NCBIfam" id="TIGR00756">
    <property type="entry name" value="PPR"/>
    <property type="match status" value="1"/>
</dbReference>
<keyword evidence="4" id="KW-1185">Reference proteome</keyword>
<organism evidence="4">
    <name type="scientific">Selaginella moellendorffii</name>
    <name type="common">Spikemoss</name>
    <dbReference type="NCBI Taxonomy" id="88036"/>
    <lineage>
        <taxon>Eukaryota</taxon>
        <taxon>Viridiplantae</taxon>
        <taxon>Streptophyta</taxon>
        <taxon>Embryophyta</taxon>
        <taxon>Tracheophyta</taxon>
        <taxon>Lycopodiopsida</taxon>
        <taxon>Selaginellales</taxon>
        <taxon>Selaginellaceae</taxon>
        <taxon>Selaginella</taxon>
    </lineage>
</organism>
<proteinExistence type="predicted"/>
<dbReference type="PROSITE" id="PS51375">
    <property type="entry name" value="PPR"/>
    <property type="match status" value="2"/>
</dbReference>
<dbReference type="InterPro" id="IPR011990">
    <property type="entry name" value="TPR-like_helical_dom_sf"/>
</dbReference>
<dbReference type="HOGENOM" id="CLU_786194_0_0_1"/>
<gene>
    <name evidence="3" type="ORF">SELMODRAFT_125582</name>
</gene>
<dbReference type="Pfam" id="PF01535">
    <property type="entry name" value="PPR"/>
    <property type="match status" value="4"/>
</dbReference>
<keyword evidence="1" id="KW-0677">Repeat</keyword>
<dbReference type="Gene3D" id="1.25.40.10">
    <property type="entry name" value="Tetratricopeptide repeat domain"/>
    <property type="match status" value="2"/>
</dbReference>
<dbReference type="InterPro" id="IPR002885">
    <property type="entry name" value="PPR_rpt"/>
</dbReference>
<dbReference type="Gramene" id="EFJ11682">
    <property type="protein sequence ID" value="EFJ11682"/>
    <property type="gene ID" value="SELMODRAFT_125582"/>
</dbReference>
<feature type="repeat" description="PPR" evidence="2">
    <location>
        <begin position="167"/>
        <end position="197"/>
    </location>
</feature>
<feature type="repeat" description="PPR" evidence="2">
    <location>
        <begin position="1"/>
        <end position="27"/>
    </location>
</feature>
<evidence type="ECO:0000313" key="3">
    <source>
        <dbReference type="EMBL" id="EFJ11682.1"/>
    </source>
</evidence>
<dbReference type="PANTHER" id="PTHR47926">
    <property type="entry name" value="PENTATRICOPEPTIDE REPEAT-CONTAINING PROTEIN"/>
    <property type="match status" value="1"/>
</dbReference>
<evidence type="ECO:0000256" key="1">
    <source>
        <dbReference type="ARBA" id="ARBA00022737"/>
    </source>
</evidence>